<feature type="domain" description="NADH:quinone oxidoreductase/Mrp antiporter transmembrane" evidence="20">
    <location>
        <begin position="24"/>
        <end position="282"/>
    </location>
</feature>
<feature type="chain" id="PRO_5004778386" description="NADH-ubiquinone oxidoreductase chain 2" evidence="19">
    <location>
        <begin position="18"/>
        <end position="331"/>
    </location>
</feature>
<evidence type="ECO:0000256" key="15">
    <source>
        <dbReference type="ARBA" id="ARBA00023128"/>
    </source>
</evidence>
<name>V9IT37_9ODON</name>
<geneLocation type="mitochondrion" evidence="21"/>
<evidence type="ECO:0000256" key="5">
    <source>
        <dbReference type="ARBA" id="ARBA00021008"/>
    </source>
</evidence>
<feature type="signal peptide" evidence="19">
    <location>
        <begin position="1"/>
        <end position="17"/>
    </location>
</feature>
<comment type="function">
    <text evidence="18">Core subunit of the mitochondrial membrane respiratory chain NADH dehydrogenase (Complex I) which catalyzes electron transfer from NADH through the respiratory chain, using ubiquinone as an electron acceptor. Essential for the catalytic activity and assembly of complex I.</text>
</comment>
<evidence type="ECO:0000256" key="18">
    <source>
        <dbReference type="RuleBase" id="RU003403"/>
    </source>
</evidence>
<keyword evidence="9 18" id="KW-0999">Mitochondrion inner membrane</keyword>
<dbReference type="GeneID" id="18127606"/>
<feature type="transmembrane region" description="Helical" evidence="18">
    <location>
        <begin position="266"/>
        <end position="287"/>
    </location>
</feature>
<accession>V9IT37</accession>
<dbReference type="AlphaFoldDB" id="V9IT37"/>
<dbReference type="GO" id="GO:0005743">
    <property type="term" value="C:mitochondrial inner membrane"/>
    <property type="evidence" value="ECO:0007669"/>
    <property type="project" value="UniProtKB-SubCell"/>
</dbReference>
<organism evidence="21">
    <name type="scientific">Epiophlebia superstes</name>
    <dbReference type="NCBI Taxonomy" id="126247"/>
    <lineage>
        <taxon>Eukaryota</taxon>
        <taxon>Metazoa</taxon>
        <taxon>Ecdysozoa</taxon>
        <taxon>Arthropoda</taxon>
        <taxon>Hexapoda</taxon>
        <taxon>Insecta</taxon>
        <taxon>Pterygota</taxon>
        <taxon>Palaeoptera</taxon>
        <taxon>Odonata</taxon>
        <taxon>Epiprocta</taxon>
        <taxon>Anisozygoptera</taxon>
        <taxon>Epiophlebioidea</taxon>
        <taxon>Epiophlebiidae</taxon>
        <taxon>Epiophlebia</taxon>
    </lineage>
</organism>
<dbReference type="RefSeq" id="YP_008993129.1">
    <property type="nucleotide sequence ID" value="NC_023232.1"/>
</dbReference>
<dbReference type="Pfam" id="PF00361">
    <property type="entry name" value="Proton_antipo_M"/>
    <property type="match status" value="1"/>
</dbReference>
<dbReference type="GO" id="GO:0008137">
    <property type="term" value="F:NADH dehydrogenase (ubiquinone) activity"/>
    <property type="evidence" value="ECO:0007669"/>
    <property type="project" value="UniProtKB-EC"/>
</dbReference>
<feature type="transmembrane region" description="Helical" evidence="18">
    <location>
        <begin position="89"/>
        <end position="110"/>
    </location>
</feature>
<evidence type="ECO:0000256" key="10">
    <source>
        <dbReference type="ARBA" id="ARBA00022967"/>
    </source>
</evidence>
<evidence type="ECO:0000259" key="20">
    <source>
        <dbReference type="Pfam" id="PF00361"/>
    </source>
</evidence>
<evidence type="ECO:0000313" key="21">
    <source>
        <dbReference type="EMBL" id="AFM83551.1"/>
    </source>
</evidence>
<evidence type="ECO:0000256" key="1">
    <source>
        <dbReference type="ARBA" id="ARBA00003257"/>
    </source>
</evidence>
<dbReference type="EMBL" id="JX050223">
    <property type="protein sequence ID" value="AFM83551.1"/>
    <property type="molecule type" value="Genomic_DNA"/>
</dbReference>
<keyword evidence="14 18" id="KW-0830">Ubiquinone</keyword>
<keyword evidence="12 18" id="KW-1133">Transmembrane helix</keyword>
<feature type="transmembrane region" description="Helical" evidence="18">
    <location>
        <begin position="12"/>
        <end position="39"/>
    </location>
</feature>
<reference evidence="21" key="1">
    <citation type="submission" date="2012-05" db="EMBL/GenBank/DDBJ databases">
        <title>Mitochondrial Phylogenomics of the Relict Dragonfly, Epiophlebia superstes (Odonata, Epiophlebiidae) Support a Sister Relationship to the Zygoptera.</title>
        <authorList>
            <person name="Lin C.-P."/>
            <person name="Chen M.-Y."/>
            <person name="Wang J.-F."/>
            <person name="Chaw S.-M."/>
            <person name="Yoshimura M."/>
            <person name="Villanueva R."/>
        </authorList>
    </citation>
    <scope>NUCLEOTIDE SEQUENCE</scope>
</reference>
<evidence type="ECO:0000256" key="17">
    <source>
        <dbReference type="ARBA" id="ARBA00049551"/>
    </source>
</evidence>
<dbReference type="InterPro" id="IPR050175">
    <property type="entry name" value="Complex_I_Subunit_2"/>
</dbReference>
<sequence>MVLNMSSLLFSMSLVSGTLITISSTTWIGAWMGLEMNLLSFIPLMNKNKNPLETESAMKYFLVQAIASIIILLSILLMMMKSFDMNNYLMYPIASALLMKMGAAPFHYWFPSVMTGMTWMNCFILMTWQKIAPFILLSYKICNNYIFNGVILMNVLVGAIGGLNQSCIRKLMAYSSISHIGWMISAMIMNNSYWLMYFIFYSIMNVAVVMIFYKQSLFQLSQIFSHKNNSPTTKFSMFISMLSLGGLPPFLGFLPKWMIIQNMINSSSFLTITVMVMTTLVTLYFYLRIMFSSFTFLNQELYWKNMDFMMSTTTLPIMISIMGIPMIVMMY</sequence>
<protein>
    <recommendedName>
        <fullName evidence="5 18">NADH-ubiquinone oxidoreductase chain 2</fullName>
        <ecNumber evidence="4 18">7.1.1.2</ecNumber>
    </recommendedName>
</protein>
<evidence type="ECO:0000256" key="12">
    <source>
        <dbReference type="ARBA" id="ARBA00022989"/>
    </source>
</evidence>
<keyword evidence="16 18" id="KW-0472">Membrane</keyword>
<feature type="transmembrane region" description="Helical" evidence="18">
    <location>
        <begin position="235"/>
        <end position="254"/>
    </location>
</feature>
<feature type="transmembrane region" description="Helical" evidence="18">
    <location>
        <begin position="145"/>
        <end position="164"/>
    </location>
</feature>
<keyword evidence="11 18" id="KW-0249">Electron transport</keyword>
<feature type="transmembrane region" description="Helical" evidence="18">
    <location>
        <begin position="122"/>
        <end position="139"/>
    </location>
</feature>
<keyword evidence="8 18" id="KW-0812">Transmembrane</keyword>
<evidence type="ECO:0000256" key="6">
    <source>
        <dbReference type="ARBA" id="ARBA00022448"/>
    </source>
</evidence>
<evidence type="ECO:0000256" key="4">
    <source>
        <dbReference type="ARBA" id="ARBA00012944"/>
    </source>
</evidence>
<keyword evidence="10 18" id="KW-1278">Translocase</keyword>
<comment type="subcellular location">
    <subcellularLocation>
        <location evidence="2 18">Mitochondrion inner membrane</location>
        <topology evidence="2 18">Multi-pass membrane protein</topology>
    </subcellularLocation>
</comment>
<dbReference type="EC" id="7.1.1.2" evidence="4 18"/>
<dbReference type="PRINTS" id="PR01436">
    <property type="entry name" value="NADHDHGNASE2"/>
</dbReference>
<comment type="function">
    <text evidence="1">Core subunit of the mitochondrial membrane respiratory chain NADH dehydrogenase (Complex I) that is believed to belong to the minimal assembly required for catalysis. Complex I functions in the transfer of electrons from NADH to the respiratory chain. The immediate electron acceptor for the enzyme is believed to be ubiquinone.</text>
</comment>
<dbReference type="InterPro" id="IPR003917">
    <property type="entry name" value="NADH_UbQ_OxRdtase_chain2"/>
</dbReference>
<dbReference type="PANTHER" id="PTHR46552">
    <property type="entry name" value="NADH-UBIQUINONE OXIDOREDUCTASE CHAIN 2"/>
    <property type="match status" value="1"/>
</dbReference>
<comment type="similarity">
    <text evidence="3 18">Belongs to the complex I subunit 2 family.</text>
</comment>
<evidence type="ECO:0000256" key="7">
    <source>
        <dbReference type="ARBA" id="ARBA00022660"/>
    </source>
</evidence>
<evidence type="ECO:0000256" key="8">
    <source>
        <dbReference type="ARBA" id="ARBA00022692"/>
    </source>
</evidence>
<keyword evidence="15 18" id="KW-0496">Mitochondrion</keyword>
<feature type="transmembrane region" description="Helical" evidence="18">
    <location>
        <begin position="194"/>
        <end position="214"/>
    </location>
</feature>
<feature type="transmembrane region" description="Helical" evidence="18">
    <location>
        <begin position="60"/>
        <end position="83"/>
    </location>
</feature>
<keyword evidence="7 18" id="KW-0679">Respiratory chain</keyword>
<evidence type="ECO:0000256" key="9">
    <source>
        <dbReference type="ARBA" id="ARBA00022792"/>
    </source>
</evidence>
<evidence type="ECO:0000256" key="3">
    <source>
        <dbReference type="ARBA" id="ARBA00007012"/>
    </source>
</evidence>
<comment type="catalytic activity">
    <reaction evidence="17 18">
        <text>a ubiquinone + NADH + 5 H(+)(in) = a ubiquinol + NAD(+) + 4 H(+)(out)</text>
        <dbReference type="Rhea" id="RHEA:29091"/>
        <dbReference type="Rhea" id="RHEA-COMP:9565"/>
        <dbReference type="Rhea" id="RHEA-COMP:9566"/>
        <dbReference type="ChEBI" id="CHEBI:15378"/>
        <dbReference type="ChEBI" id="CHEBI:16389"/>
        <dbReference type="ChEBI" id="CHEBI:17976"/>
        <dbReference type="ChEBI" id="CHEBI:57540"/>
        <dbReference type="ChEBI" id="CHEBI:57945"/>
        <dbReference type="EC" id="7.1.1.2"/>
    </reaction>
</comment>
<dbReference type="GO" id="GO:0006120">
    <property type="term" value="P:mitochondrial electron transport, NADH to ubiquinone"/>
    <property type="evidence" value="ECO:0007669"/>
    <property type="project" value="InterPro"/>
</dbReference>
<evidence type="ECO:0000256" key="2">
    <source>
        <dbReference type="ARBA" id="ARBA00004448"/>
    </source>
</evidence>
<evidence type="ECO:0000256" key="14">
    <source>
        <dbReference type="ARBA" id="ARBA00023075"/>
    </source>
</evidence>
<dbReference type="InterPro" id="IPR001750">
    <property type="entry name" value="ND/Mrp_TM"/>
</dbReference>
<keyword evidence="19" id="KW-0732">Signal</keyword>
<evidence type="ECO:0000256" key="13">
    <source>
        <dbReference type="ARBA" id="ARBA00023027"/>
    </source>
</evidence>
<evidence type="ECO:0000256" key="16">
    <source>
        <dbReference type="ARBA" id="ARBA00023136"/>
    </source>
</evidence>
<evidence type="ECO:0000256" key="19">
    <source>
        <dbReference type="SAM" id="SignalP"/>
    </source>
</evidence>
<dbReference type="PANTHER" id="PTHR46552:SF1">
    <property type="entry name" value="NADH-UBIQUINONE OXIDOREDUCTASE CHAIN 2"/>
    <property type="match status" value="1"/>
</dbReference>
<evidence type="ECO:0000256" key="11">
    <source>
        <dbReference type="ARBA" id="ARBA00022982"/>
    </source>
</evidence>
<feature type="transmembrane region" description="Helical" evidence="18">
    <location>
        <begin position="308"/>
        <end position="328"/>
    </location>
</feature>
<gene>
    <name evidence="21" type="primary">ND2</name>
</gene>
<proteinExistence type="inferred from homology"/>
<keyword evidence="13 18" id="KW-0520">NAD</keyword>
<keyword evidence="6" id="KW-0813">Transport</keyword>
<dbReference type="CTD" id="4536"/>